<dbReference type="Proteomes" id="UP000533476">
    <property type="component" value="Unassembled WGS sequence"/>
</dbReference>
<dbReference type="GO" id="GO:0071973">
    <property type="term" value="P:bacterial-type flagellum-dependent cell motility"/>
    <property type="evidence" value="ECO:0007669"/>
    <property type="project" value="InterPro"/>
</dbReference>
<evidence type="ECO:0000256" key="9">
    <source>
        <dbReference type="PIRNR" id="PIRNR004862"/>
    </source>
</evidence>
<feature type="region of interest" description="Disordered" evidence="10">
    <location>
        <begin position="296"/>
        <end position="338"/>
    </location>
</feature>
<dbReference type="GO" id="GO:0009431">
    <property type="term" value="C:bacterial-type flagellum basal body, MS ring"/>
    <property type="evidence" value="ECO:0007669"/>
    <property type="project" value="InterPro"/>
</dbReference>
<feature type="compositionally biased region" description="Low complexity" evidence="10">
    <location>
        <begin position="299"/>
        <end position="338"/>
    </location>
</feature>
<comment type="subcellular location">
    <subcellularLocation>
        <location evidence="1 9">Bacterial flagellum basal body</location>
    </subcellularLocation>
    <subcellularLocation>
        <location evidence="2">Cell membrane</location>
        <topology evidence="2">Multi-pass membrane protein</topology>
    </subcellularLocation>
</comment>
<protein>
    <recommendedName>
        <fullName evidence="9">Flagellar M-ring protein</fullName>
    </recommendedName>
</protein>
<sequence>MNDRAQAFLSRLREWWKSQPSSKKFRLGGLAALGIALLVAGWAVVTSPDWQPLYTNLNARTAGQITAQLNTMKIPYQLTQGGSTVEVPKKDVNQVRVSLADQNIPSTSVGLPSNSLAFSLGETSQEIQLTQLADLEATLEATINSINGIRSSRVLINQPSPSLFGETQSSATASVFVDLAPGASLSPGQVRGIMNLVAHSVSGLNVNQVSVVDQAGTVLSAGVLNNTAAASVSGMSGAELSAERQVSSQIRNNVQSMLSQVLGPGNAVVQVSAILNFNHSTVHSVQYGHSVLSSKQVQTKTSTGSTPPSTPVGTAGNTPTVTTSTAPSSSKSSSQTTISNYKVGSTTTDETVPAGQIQRLTVAVVVDKKLSAAETRQLKSLVANAAGVNLKAGDQLTVVGMPFNRTAVSQAVAAMQKAQRAQSIRQAVLVALAAAALLVVILLIRRTLKNRPAPEVPVMTLPTAVGAQEDFQEPMSVAELLNEMRAAKEPTISDQARQRLDEMAKNDPETAARLLKAWMEDES</sequence>
<keyword evidence="14" id="KW-0966">Cell projection</keyword>
<dbReference type="Pfam" id="PF01514">
    <property type="entry name" value="YscJ_FliF"/>
    <property type="match status" value="1"/>
</dbReference>
<comment type="caution">
    <text evidence="14">The sequence shown here is derived from an EMBL/GenBank/DDBJ whole genome shotgun (WGS) entry which is preliminary data.</text>
</comment>
<dbReference type="AlphaFoldDB" id="A0A7Y0L577"/>
<feature type="transmembrane region" description="Helical" evidence="11">
    <location>
        <begin position="424"/>
        <end position="444"/>
    </location>
</feature>
<evidence type="ECO:0000256" key="2">
    <source>
        <dbReference type="ARBA" id="ARBA00004651"/>
    </source>
</evidence>
<comment type="function">
    <text evidence="9">The M ring may be actively involved in energy transduction.</text>
</comment>
<keyword evidence="14" id="KW-0969">Cilium</keyword>
<dbReference type="PANTHER" id="PTHR30046">
    <property type="entry name" value="FLAGELLAR M-RING PROTEIN"/>
    <property type="match status" value="1"/>
</dbReference>
<evidence type="ECO:0000256" key="1">
    <source>
        <dbReference type="ARBA" id="ARBA00004117"/>
    </source>
</evidence>
<evidence type="ECO:0000256" key="7">
    <source>
        <dbReference type="ARBA" id="ARBA00023136"/>
    </source>
</evidence>
<gene>
    <name evidence="14" type="primary">fliF</name>
    <name evidence="14" type="ORF">HIJ39_14465</name>
</gene>
<keyword evidence="15" id="KW-1185">Reference proteome</keyword>
<dbReference type="InterPro" id="IPR006182">
    <property type="entry name" value="FliF_N_dom"/>
</dbReference>
<dbReference type="Pfam" id="PF08345">
    <property type="entry name" value="YscJ_FliF_C"/>
    <property type="match status" value="1"/>
</dbReference>
<evidence type="ECO:0000256" key="4">
    <source>
        <dbReference type="ARBA" id="ARBA00022475"/>
    </source>
</evidence>
<dbReference type="PANTHER" id="PTHR30046:SF0">
    <property type="entry name" value="FLAGELLAR M-RING PROTEIN"/>
    <property type="match status" value="1"/>
</dbReference>
<dbReference type="Gene3D" id="3.30.300.30">
    <property type="match status" value="1"/>
</dbReference>
<dbReference type="PIRSF" id="PIRSF004862">
    <property type="entry name" value="FliF"/>
    <property type="match status" value="1"/>
</dbReference>
<feature type="domain" description="Flagellar M-ring C-terminal" evidence="13">
    <location>
        <begin position="258"/>
        <end position="403"/>
    </location>
</feature>
<dbReference type="NCBIfam" id="TIGR00206">
    <property type="entry name" value="fliF"/>
    <property type="match status" value="1"/>
</dbReference>
<dbReference type="GO" id="GO:0005886">
    <property type="term" value="C:plasma membrane"/>
    <property type="evidence" value="ECO:0007669"/>
    <property type="project" value="UniProtKB-SubCell"/>
</dbReference>
<evidence type="ECO:0000313" key="14">
    <source>
        <dbReference type="EMBL" id="NMP23547.1"/>
    </source>
</evidence>
<evidence type="ECO:0000256" key="10">
    <source>
        <dbReference type="SAM" id="MobiDB-lite"/>
    </source>
</evidence>
<dbReference type="InterPro" id="IPR043427">
    <property type="entry name" value="YscJ/FliF"/>
</dbReference>
<evidence type="ECO:0000256" key="8">
    <source>
        <dbReference type="ARBA" id="ARBA00023143"/>
    </source>
</evidence>
<dbReference type="InterPro" id="IPR013556">
    <property type="entry name" value="Flag_M-ring_C"/>
</dbReference>
<feature type="domain" description="Flagellar M-ring N-terminal" evidence="12">
    <location>
        <begin position="46"/>
        <end position="220"/>
    </location>
</feature>
<evidence type="ECO:0000256" key="3">
    <source>
        <dbReference type="ARBA" id="ARBA00007971"/>
    </source>
</evidence>
<evidence type="ECO:0000256" key="6">
    <source>
        <dbReference type="ARBA" id="ARBA00022989"/>
    </source>
</evidence>
<evidence type="ECO:0000313" key="15">
    <source>
        <dbReference type="Proteomes" id="UP000533476"/>
    </source>
</evidence>
<keyword evidence="5 11" id="KW-0812">Transmembrane</keyword>
<name>A0A7Y0L577_9FIRM</name>
<keyword evidence="4" id="KW-1003">Cell membrane</keyword>
<dbReference type="EMBL" id="JABBVZ010000055">
    <property type="protein sequence ID" value="NMP23547.1"/>
    <property type="molecule type" value="Genomic_DNA"/>
</dbReference>
<dbReference type="PRINTS" id="PR01009">
    <property type="entry name" value="FLGMRINGFLIF"/>
</dbReference>
<dbReference type="GO" id="GO:0003774">
    <property type="term" value="F:cytoskeletal motor activity"/>
    <property type="evidence" value="ECO:0007669"/>
    <property type="project" value="InterPro"/>
</dbReference>
<keyword evidence="6 11" id="KW-1133">Transmembrane helix</keyword>
<evidence type="ECO:0000259" key="13">
    <source>
        <dbReference type="Pfam" id="PF08345"/>
    </source>
</evidence>
<dbReference type="InterPro" id="IPR045851">
    <property type="entry name" value="AMP-bd_C_sf"/>
</dbReference>
<comment type="similarity">
    <text evidence="3 9">Belongs to the FliF family.</text>
</comment>
<dbReference type="InterPro" id="IPR000067">
    <property type="entry name" value="FlgMring_FliF"/>
</dbReference>
<keyword evidence="8 9" id="KW-0975">Bacterial flagellum</keyword>
<keyword evidence="14" id="KW-0282">Flagellum</keyword>
<evidence type="ECO:0000259" key="12">
    <source>
        <dbReference type="Pfam" id="PF01514"/>
    </source>
</evidence>
<accession>A0A7Y0L577</accession>
<reference evidence="14 15" key="1">
    <citation type="submission" date="2020-04" db="EMBL/GenBank/DDBJ databases">
        <authorList>
            <person name="Zhang R."/>
            <person name="Schippers A."/>
        </authorList>
    </citation>
    <scope>NUCLEOTIDE SEQUENCE [LARGE SCALE GENOMIC DNA]</scope>
    <source>
        <strain evidence="14 15">DSM 109850</strain>
    </source>
</reference>
<organism evidence="14 15">
    <name type="scientific">Sulfobacillus harzensis</name>
    <dbReference type="NCBI Taxonomy" id="2729629"/>
    <lineage>
        <taxon>Bacteria</taxon>
        <taxon>Bacillati</taxon>
        <taxon>Bacillota</taxon>
        <taxon>Clostridia</taxon>
        <taxon>Eubacteriales</taxon>
        <taxon>Clostridiales Family XVII. Incertae Sedis</taxon>
        <taxon>Sulfobacillus</taxon>
    </lineage>
</organism>
<proteinExistence type="inferred from homology"/>
<keyword evidence="7 11" id="KW-0472">Membrane</keyword>
<evidence type="ECO:0000256" key="11">
    <source>
        <dbReference type="SAM" id="Phobius"/>
    </source>
</evidence>
<evidence type="ECO:0000256" key="5">
    <source>
        <dbReference type="ARBA" id="ARBA00022692"/>
    </source>
</evidence>
<dbReference type="RefSeq" id="WP_169100921.1">
    <property type="nucleotide sequence ID" value="NZ_JABBVZ010000055.1"/>
</dbReference>